<organism evidence="5 6">
    <name type="scientific">Leptospira kmetyi</name>
    <dbReference type="NCBI Taxonomy" id="408139"/>
    <lineage>
        <taxon>Bacteria</taxon>
        <taxon>Pseudomonadati</taxon>
        <taxon>Spirochaetota</taxon>
        <taxon>Spirochaetia</taxon>
        <taxon>Leptospirales</taxon>
        <taxon>Leptospiraceae</taxon>
        <taxon>Leptospira</taxon>
    </lineage>
</organism>
<reference evidence="5 6" key="1">
    <citation type="submission" date="2018-11" db="EMBL/GenBank/DDBJ databases">
        <title>Complete genome sequence of Leptospira kmetyi isolate LS 001/16 from soil sample associated with a leptospirosis patient in Kelantan.</title>
        <authorList>
            <person name="Muhammad Yusoff F."/>
            <person name="Muhammad Yusoff S."/>
            <person name="Ahmad M.N."/>
            <person name="Yusof N.Y."/>
            <person name="Aziah I."/>
        </authorList>
    </citation>
    <scope>NUCLEOTIDE SEQUENCE [LARGE SCALE GENOMIC DNA]</scope>
    <source>
        <strain evidence="5 6">LS 001/16</strain>
    </source>
</reference>
<dbReference type="RefSeq" id="WP_123180473.1">
    <property type="nucleotide sequence ID" value="NZ_CP033615.1"/>
</dbReference>
<proteinExistence type="predicted"/>
<dbReference type="SUPFAM" id="SSF81606">
    <property type="entry name" value="PP2C-like"/>
    <property type="match status" value="1"/>
</dbReference>
<dbReference type="InterPro" id="IPR011990">
    <property type="entry name" value="TPR-like_helical_dom_sf"/>
</dbReference>
<feature type="transmembrane region" description="Helical" evidence="3">
    <location>
        <begin position="213"/>
        <end position="229"/>
    </location>
</feature>
<feature type="domain" description="HAMP" evidence="4">
    <location>
        <begin position="535"/>
        <end position="587"/>
    </location>
</feature>
<keyword evidence="3" id="KW-1133">Transmembrane helix</keyword>
<dbReference type="InterPro" id="IPR003660">
    <property type="entry name" value="HAMP_dom"/>
</dbReference>
<feature type="repeat" description="TPR" evidence="1">
    <location>
        <begin position="1004"/>
        <end position="1037"/>
    </location>
</feature>
<evidence type="ECO:0000259" key="4">
    <source>
        <dbReference type="PROSITE" id="PS50885"/>
    </source>
</evidence>
<name>A0AAD0UU65_9LEPT</name>
<dbReference type="InterPro" id="IPR036457">
    <property type="entry name" value="PPM-type-like_dom_sf"/>
</dbReference>
<keyword evidence="1" id="KW-0802">TPR repeat</keyword>
<feature type="transmembrane region" description="Helical" evidence="3">
    <location>
        <begin position="512"/>
        <end position="533"/>
    </location>
</feature>
<dbReference type="PANTHER" id="PTHR32089">
    <property type="entry name" value="METHYL-ACCEPTING CHEMOTAXIS PROTEIN MCPB"/>
    <property type="match status" value="1"/>
</dbReference>
<dbReference type="SMART" id="SM00304">
    <property type="entry name" value="HAMP"/>
    <property type="match status" value="1"/>
</dbReference>
<evidence type="ECO:0000313" key="5">
    <source>
        <dbReference type="EMBL" id="AYV57780.1"/>
    </source>
</evidence>
<dbReference type="KEGG" id="lkm:EFP84_19305"/>
<dbReference type="CDD" id="cd06225">
    <property type="entry name" value="HAMP"/>
    <property type="match status" value="1"/>
</dbReference>
<dbReference type="SUPFAM" id="SSF48452">
    <property type="entry name" value="TPR-like"/>
    <property type="match status" value="1"/>
</dbReference>
<evidence type="ECO:0000256" key="2">
    <source>
        <dbReference type="SAM" id="Coils"/>
    </source>
</evidence>
<dbReference type="Gene3D" id="1.25.40.10">
    <property type="entry name" value="Tetratricopeptide repeat domain"/>
    <property type="match status" value="1"/>
</dbReference>
<dbReference type="GO" id="GO:0007165">
    <property type="term" value="P:signal transduction"/>
    <property type="evidence" value="ECO:0007669"/>
    <property type="project" value="InterPro"/>
</dbReference>
<evidence type="ECO:0000256" key="3">
    <source>
        <dbReference type="SAM" id="Phobius"/>
    </source>
</evidence>
<evidence type="ECO:0000256" key="1">
    <source>
        <dbReference type="PROSITE-ProRule" id="PRU00339"/>
    </source>
</evidence>
<keyword evidence="3" id="KW-0812">Transmembrane</keyword>
<protein>
    <submittedName>
        <fullName evidence="5">HAMP domain-containing protein</fullName>
    </submittedName>
</protein>
<feature type="transmembrane region" description="Helical" evidence="3">
    <location>
        <begin position="142"/>
        <end position="163"/>
    </location>
</feature>
<feature type="transmembrane region" description="Helical" evidence="3">
    <location>
        <begin position="175"/>
        <end position="193"/>
    </location>
</feature>
<dbReference type="PANTHER" id="PTHR32089:SF114">
    <property type="entry name" value="METHYL-ACCEPTING CHEMOTAXIS PROTEIN MCPB"/>
    <property type="match status" value="1"/>
</dbReference>
<feature type="transmembrane region" description="Helical" evidence="3">
    <location>
        <begin position="67"/>
        <end position="90"/>
    </location>
</feature>
<accession>A0AAD0UU65</accession>
<keyword evidence="2" id="KW-0175">Coiled coil</keyword>
<feature type="transmembrane region" description="Helical" evidence="3">
    <location>
        <begin position="236"/>
        <end position="260"/>
    </location>
</feature>
<feature type="coiled-coil region" evidence="2">
    <location>
        <begin position="579"/>
        <end position="620"/>
    </location>
</feature>
<dbReference type="EMBL" id="CP033615">
    <property type="protein sequence ID" value="AYV57780.1"/>
    <property type="molecule type" value="Genomic_DNA"/>
</dbReference>
<feature type="transmembrane region" description="Helical" evidence="3">
    <location>
        <begin position="6"/>
        <end position="30"/>
    </location>
</feature>
<dbReference type="AlphaFoldDB" id="A0AAD0UU65"/>
<dbReference type="SUPFAM" id="SSF158472">
    <property type="entry name" value="HAMP domain-like"/>
    <property type="match status" value="1"/>
</dbReference>
<dbReference type="InterPro" id="IPR019734">
    <property type="entry name" value="TPR_rpt"/>
</dbReference>
<sequence>MNFAYLNFYSFGSILAALFCLYIAVFFLIIKEKSRVAVHLGLASVFASLFHFAYAVGFFTLEPWAVYHRWIVIPMPLLTLAQFTLVLFYFPTPKFVKLGKAVYSILLIIIVFVETYFIFLSYSTQGVFVKGNHYWDFQTYSFYMLFSMIILVFNLIMISFGIWRVILETGRDRRVVLYLLSSFCILTILPVATNILSRNGSISRIAYQQTVDLSFVFGFFLLLVVYLNVAKEKTTILSRIIGITMATFFLVIQIVAYFIINEFETTFDESQFKEAKLAIQEAEKYRNLSYMTYYDTRSGRTYPKQGEFDSAWIHESNLEANYLNLRNRLCGLGNLNGTERWKRSSEILENAPKEFYGYKEAVRYFLQTKGNQIVTDQDMITLFREIAAKLKIVNNKFTFTAEKKDINAISKLLTEKDSRLSPMLDVIRSEYVSELRKNASETHLENLFRSSTLPIYEEGERIYRSQWVRGDKGQDFQIFFVSYFIVDMKSERIYEVGFDYKSYRAYVHYPSFILLLCLFVVVFVVTFGFQYFFRYALIDPMNKVEIGLREVHSGNLEYRLVPVVEDEIGFIAQSFNHMAEGLLTARNRLERYAEELELKVKERTKELEVTLDEVKTLKDQQDGDYFLMSLLLKPLGANRAAQENVKVEFFTNQKKKFKFRKYDSEIGGDISISNRIQLRDRKYTVFLNADAMGKSMQGAGGALVLGAVFEAIIERTKMTKLVQDYSPERWIKNAFMELHKVFESFDGSMLVSTVIGLIDDEAGILYHLNAEHPWTVLLRKGEATFIENDLMFRKLGTGGMNGNIYVHTLQLEPEDIVIAGSDGKDDIHIGIDENGEKLINDDHTRFLEYVKKGKGDLGSIFEFISASGRLTDDLSLVRISYKESECFLSGVPRKQNFNTNEVVTLFHQAKETAKENNVEKAITLFEEIESLNDKIPITKKYLAYLFMKKALYREAARYAEEYIQFHPLDNEMFYVASYAFRMEGEIEKAADFGERLRLRNPKHIKNLVNLSRIYIILKKYDRAAGIAKDALEIEPANQRILGLLETLQKINREFTFETNHKNQI</sequence>
<dbReference type="PROSITE" id="PS50885">
    <property type="entry name" value="HAMP"/>
    <property type="match status" value="1"/>
</dbReference>
<evidence type="ECO:0000313" key="6">
    <source>
        <dbReference type="Proteomes" id="UP000276407"/>
    </source>
</evidence>
<gene>
    <name evidence="5" type="ORF">EFP84_19305</name>
</gene>
<dbReference type="InterPro" id="IPR001932">
    <property type="entry name" value="PPM-type_phosphatase-like_dom"/>
</dbReference>
<dbReference type="Pfam" id="PF00672">
    <property type="entry name" value="HAMP"/>
    <property type="match status" value="1"/>
</dbReference>
<dbReference type="GO" id="GO:0016020">
    <property type="term" value="C:membrane"/>
    <property type="evidence" value="ECO:0007669"/>
    <property type="project" value="InterPro"/>
</dbReference>
<dbReference type="Pfam" id="PF07228">
    <property type="entry name" value="SpoIIE"/>
    <property type="match status" value="1"/>
</dbReference>
<dbReference type="PROSITE" id="PS50005">
    <property type="entry name" value="TPR"/>
    <property type="match status" value="1"/>
</dbReference>
<feature type="transmembrane region" description="Helical" evidence="3">
    <location>
        <begin position="102"/>
        <end position="122"/>
    </location>
</feature>
<feature type="transmembrane region" description="Helical" evidence="3">
    <location>
        <begin position="37"/>
        <end position="61"/>
    </location>
</feature>
<keyword evidence="3" id="KW-0472">Membrane</keyword>
<dbReference type="Proteomes" id="UP000276407">
    <property type="component" value="Chromosome 2"/>
</dbReference>
<dbReference type="Gene3D" id="6.10.340.10">
    <property type="match status" value="1"/>
</dbReference>
<dbReference type="Gene3D" id="3.60.40.10">
    <property type="entry name" value="PPM-type phosphatase domain"/>
    <property type="match status" value="1"/>
</dbReference>